<keyword evidence="1" id="KW-1133">Transmembrane helix</keyword>
<evidence type="ECO:0000256" key="1">
    <source>
        <dbReference type="SAM" id="Phobius"/>
    </source>
</evidence>
<gene>
    <name evidence="2" type="ORF">D7I47_09035</name>
</gene>
<feature type="transmembrane region" description="Helical" evidence="1">
    <location>
        <begin position="33"/>
        <end position="54"/>
    </location>
</feature>
<proteinExistence type="predicted"/>
<dbReference type="RefSeq" id="WP_120762734.1">
    <property type="nucleotide sequence ID" value="NZ_CP032630.1"/>
</dbReference>
<keyword evidence="1" id="KW-0812">Transmembrane</keyword>
<sequence length="123" mass="12942">MQQEDDTPPELAGYQPGEVGALRGPRMRRIARVVVVLAVAGLVLPGILIGIGTATRTAALGCEVTTARLAPDAESFEARFDLDGARGPGWYCYATDFGGHETQLSFLGFIPEVRVVPAGGTNV</sequence>
<keyword evidence="1" id="KW-0472">Membrane</keyword>
<dbReference type="OrthoDB" id="5122659at2"/>
<protein>
    <submittedName>
        <fullName evidence="2">Uncharacterized protein</fullName>
    </submittedName>
</protein>
<dbReference type="EMBL" id="CP032630">
    <property type="protein sequence ID" value="AYF98387.1"/>
    <property type="molecule type" value="Genomic_DNA"/>
</dbReference>
<dbReference type="AlphaFoldDB" id="A0A387B7Q7"/>
<evidence type="ECO:0000313" key="2">
    <source>
        <dbReference type="EMBL" id="AYF98387.1"/>
    </source>
</evidence>
<accession>A0A387B7Q7</accession>
<keyword evidence="3" id="KW-1185">Reference proteome</keyword>
<name>A0A387B7Q7_9MICO</name>
<reference evidence="3" key="1">
    <citation type="submission" date="2018-09" db="EMBL/GenBank/DDBJ databases">
        <title>Genome sequencing of strain 2DFWR-13.</title>
        <authorList>
            <person name="Heo J."/>
            <person name="Kim S.-J."/>
            <person name="Kwon S.-W."/>
        </authorList>
    </citation>
    <scope>NUCLEOTIDE SEQUENCE [LARGE SCALE GENOMIC DNA]</scope>
    <source>
        <strain evidence="3">2DFWR-13</strain>
    </source>
</reference>
<dbReference type="Proteomes" id="UP000278886">
    <property type="component" value="Chromosome"/>
</dbReference>
<evidence type="ECO:0000313" key="3">
    <source>
        <dbReference type="Proteomes" id="UP000278886"/>
    </source>
</evidence>
<dbReference type="KEGG" id="lyd:D7I47_09035"/>
<organism evidence="2 3">
    <name type="scientific">Protaetiibacter intestinalis</name>
    <dbReference type="NCBI Taxonomy" id="2419774"/>
    <lineage>
        <taxon>Bacteria</taxon>
        <taxon>Bacillati</taxon>
        <taxon>Actinomycetota</taxon>
        <taxon>Actinomycetes</taxon>
        <taxon>Micrococcales</taxon>
        <taxon>Microbacteriaceae</taxon>
        <taxon>Protaetiibacter</taxon>
    </lineage>
</organism>